<sequence>MDPSSTSNGVSAPPVLNWGHKYRGATVADLELPPALSTSPHASISSALLSAYEHDYTHLTVVSEENRALLGYLSIPRLKELLKQRITTEDDPVEKAMMKFRRKGKKYTVITTETELEELEAFFNGGPDGKSPQDFAVVTDGGRKFVLGVVTRSDLEEFVKRRPG</sequence>
<dbReference type="Gene3D" id="3.10.580.10">
    <property type="entry name" value="CBS-domain"/>
    <property type="match status" value="1"/>
</dbReference>
<evidence type="ECO:0000313" key="2">
    <source>
        <dbReference type="Proteomes" id="UP000019373"/>
    </source>
</evidence>
<organism evidence="1 2">
    <name type="scientific">Endocarpon pusillum (strain Z07020 / HMAS-L-300199)</name>
    <name type="common">Lichen-forming fungus</name>
    <dbReference type="NCBI Taxonomy" id="1263415"/>
    <lineage>
        <taxon>Eukaryota</taxon>
        <taxon>Fungi</taxon>
        <taxon>Dikarya</taxon>
        <taxon>Ascomycota</taxon>
        <taxon>Pezizomycotina</taxon>
        <taxon>Eurotiomycetes</taxon>
        <taxon>Chaetothyriomycetidae</taxon>
        <taxon>Verrucariales</taxon>
        <taxon>Verrucariaceae</taxon>
        <taxon>Endocarpon</taxon>
    </lineage>
</organism>
<dbReference type="EMBL" id="KE721515">
    <property type="protein sequence ID" value="ERF68574.1"/>
    <property type="molecule type" value="Genomic_DNA"/>
</dbReference>
<proteinExistence type="predicted"/>
<dbReference type="AlphaFoldDB" id="U1HI67"/>
<dbReference type="InterPro" id="IPR046342">
    <property type="entry name" value="CBS_dom_sf"/>
</dbReference>
<name>U1HI67_ENDPU</name>
<dbReference type="GeneID" id="19239627"/>
<evidence type="ECO:0008006" key="3">
    <source>
        <dbReference type="Google" id="ProtNLM"/>
    </source>
</evidence>
<dbReference type="HOGENOM" id="CLU_105491_0_0_1"/>
<dbReference type="PANTHER" id="PTHR42115">
    <property type="entry name" value="BETA-SYNTHASE (BETA-THIONASE), PUTATIVE (AFU_ORTHOLOGUE AFUA_3G08420)-RELATED"/>
    <property type="match status" value="1"/>
</dbReference>
<dbReference type="Proteomes" id="UP000019373">
    <property type="component" value="Unassembled WGS sequence"/>
</dbReference>
<evidence type="ECO:0000313" key="1">
    <source>
        <dbReference type="EMBL" id="ERF68574.1"/>
    </source>
</evidence>
<dbReference type="RefSeq" id="XP_007805800.1">
    <property type="nucleotide sequence ID" value="XM_007807609.1"/>
</dbReference>
<dbReference type="OrthoDB" id="2536440at2759"/>
<dbReference type="eggNOG" id="ENOG502S7T3">
    <property type="taxonomic scope" value="Eukaryota"/>
</dbReference>
<accession>U1HI67</accession>
<dbReference type="SUPFAM" id="SSF54631">
    <property type="entry name" value="CBS-domain pair"/>
    <property type="match status" value="1"/>
</dbReference>
<gene>
    <name evidence="1" type="ORF">EPUS_04672</name>
</gene>
<reference evidence="2" key="1">
    <citation type="journal article" date="2014" name="BMC Genomics">
        <title>Genome characteristics reveal the impact of lichenization on lichen-forming fungus Endocarpon pusillum Hedwig (Verrucariales, Ascomycota).</title>
        <authorList>
            <person name="Wang Y.-Y."/>
            <person name="Liu B."/>
            <person name="Zhang X.-Y."/>
            <person name="Zhou Q.-M."/>
            <person name="Zhang T."/>
            <person name="Li H."/>
            <person name="Yu Y.-F."/>
            <person name="Zhang X.-L."/>
            <person name="Hao X.-Y."/>
            <person name="Wang M."/>
            <person name="Wang L."/>
            <person name="Wei J.-C."/>
        </authorList>
    </citation>
    <scope>NUCLEOTIDE SEQUENCE [LARGE SCALE GENOMIC DNA]</scope>
    <source>
        <strain evidence="2">Z07020 / HMAS-L-300199</strain>
    </source>
</reference>
<keyword evidence="2" id="KW-1185">Reference proteome</keyword>
<protein>
    <recommendedName>
        <fullName evidence="3">Cystathionine beta-synthase</fullName>
    </recommendedName>
</protein>
<dbReference type="PANTHER" id="PTHR42115:SF1">
    <property type="entry name" value="BETA-SYNTHASE (BETA-THIONASE), PUTATIVE (AFU_ORTHOLOGUE AFUA_3G08420)-RELATED"/>
    <property type="match status" value="1"/>
</dbReference>
<dbReference type="OMA" id="FESETGP"/>